<dbReference type="Proteomes" id="UP001190465">
    <property type="component" value="Chromosome"/>
</dbReference>
<evidence type="ECO:0000259" key="2">
    <source>
        <dbReference type="Pfam" id="PF02470"/>
    </source>
</evidence>
<dbReference type="PANTHER" id="PTHR33371">
    <property type="entry name" value="INTERMEMBRANE PHOSPHOLIPID TRANSPORT SYSTEM BINDING PROTEIN MLAD-RELATED"/>
    <property type="match status" value="1"/>
</dbReference>
<evidence type="ECO:0000313" key="4">
    <source>
        <dbReference type="Proteomes" id="UP001190465"/>
    </source>
</evidence>
<dbReference type="EMBL" id="OY726397">
    <property type="protein sequence ID" value="CAJ1500500.1"/>
    <property type="molecule type" value="Genomic_DNA"/>
</dbReference>
<feature type="transmembrane region" description="Helical" evidence="1">
    <location>
        <begin position="6"/>
        <end position="28"/>
    </location>
</feature>
<dbReference type="PANTHER" id="PTHR33371:SF16">
    <property type="entry name" value="MCE-FAMILY PROTEIN MCE3F"/>
    <property type="match status" value="1"/>
</dbReference>
<proteinExistence type="predicted"/>
<keyword evidence="1" id="KW-0812">Transmembrane</keyword>
<evidence type="ECO:0000313" key="3">
    <source>
        <dbReference type="EMBL" id="CAJ1500500.1"/>
    </source>
</evidence>
<name>A0ABN9N4U7_9MYCO</name>
<keyword evidence="1" id="KW-1133">Transmembrane helix</keyword>
<dbReference type="Pfam" id="PF02470">
    <property type="entry name" value="MlaD"/>
    <property type="match status" value="1"/>
</dbReference>
<feature type="domain" description="Mce/MlaD" evidence="2">
    <location>
        <begin position="39"/>
        <end position="110"/>
    </location>
</feature>
<evidence type="ECO:0000256" key="1">
    <source>
        <dbReference type="SAM" id="Phobius"/>
    </source>
</evidence>
<accession>A0ABN9N4U7</accession>
<reference evidence="3 4" key="1">
    <citation type="submission" date="2023-08" db="EMBL/GenBank/DDBJ databases">
        <authorList>
            <person name="Folkvardsen B D."/>
            <person name="Norman A."/>
        </authorList>
    </citation>
    <scope>NUCLEOTIDE SEQUENCE [LARGE SCALE GENOMIC DNA]</scope>
    <source>
        <strain evidence="3 4">Mu0053</strain>
    </source>
</reference>
<protein>
    <submittedName>
        <fullName evidence="3">MlaD family protein</fullName>
    </submittedName>
</protein>
<dbReference type="RefSeq" id="WP_308481900.1">
    <property type="nucleotide sequence ID" value="NZ_OY726397.1"/>
</dbReference>
<organism evidence="3 4">
    <name type="scientific">[Mycobacterium] burgundiense</name>
    <dbReference type="NCBI Taxonomy" id="3064286"/>
    <lineage>
        <taxon>Bacteria</taxon>
        <taxon>Bacillati</taxon>
        <taxon>Actinomycetota</taxon>
        <taxon>Actinomycetes</taxon>
        <taxon>Mycobacteriales</taxon>
        <taxon>Mycobacteriaceae</taxon>
        <taxon>Mycolicibacterium</taxon>
    </lineage>
</organism>
<gene>
    <name evidence="3" type="ORF">MU0053_001687</name>
</gene>
<keyword evidence="1" id="KW-0472">Membrane</keyword>
<dbReference type="InterPro" id="IPR052336">
    <property type="entry name" value="MlaD_Phospholipid_Transporter"/>
</dbReference>
<dbReference type="InterPro" id="IPR003399">
    <property type="entry name" value="Mce/MlaD"/>
</dbReference>
<keyword evidence="4" id="KW-1185">Reference proteome</keyword>
<sequence length="315" mass="34330">MRLRDVVSFSAFALIIVFVLGYFGALGIRVNPPAERTNLSMDLPETNSLVTGSNVLLRGVPVGKVSNTSATVQSATVDFWIDRRYRVPVDSEIRLENLSALGESYIALIPRSEGGPVLQDGQRIATEAITQPPSISELATSVVRVLDQLDVEAVTRILHELDAALPDPTSTLPNLSRTTVLLRNTATDMRGRGQVLLDNFQGLLHNAEWVGPVLDGLTPSLDETFKWSQDMFKGIPTFLHRGEPENITNFNNLIARIQNFLDIAGGDLKILGEAMLPKLNVIAATLMNFDTGQILENMLAAVPPDGTITLRVLPP</sequence>